<dbReference type="KEGG" id="tva:4765699"/>
<keyword evidence="8" id="KW-1133">Transmembrane helix</keyword>
<keyword evidence="8" id="KW-0472">Membrane</keyword>
<evidence type="ECO:0000256" key="3">
    <source>
        <dbReference type="ARBA" id="ARBA00022723"/>
    </source>
</evidence>
<dbReference type="Pfam" id="PF01457">
    <property type="entry name" value="Peptidase_M8"/>
    <property type="match status" value="1"/>
</dbReference>
<feature type="transmembrane region" description="Helical" evidence="8">
    <location>
        <begin position="386"/>
        <end position="408"/>
    </location>
</feature>
<dbReference type="GO" id="GO:0016020">
    <property type="term" value="C:membrane"/>
    <property type="evidence" value="ECO:0007669"/>
    <property type="project" value="InterPro"/>
</dbReference>
<dbReference type="GO" id="GO:0007155">
    <property type="term" value="P:cell adhesion"/>
    <property type="evidence" value="ECO:0007669"/>
    <property type="project" value="InterPro"/>
</dbReference>
<keyword evidence="3 7" id="KW-0479">Metal-binding</keyword>
<evidence type="ECO:0000313" key="10">
    <source>
        <dbReference type="Proteomes" id="UP000001542"/>
    </source>
</evidence>
<evidence type="ECO:0000256" key="1">
    <source>
        <dbReference type="ARBA" id="ARBA00005860"/>
    </source>
</evidence>
<evidence type="ECO:0000256" key="7">
    <source>
        <dbReference type="PIRSR" id="PIRSR601577-2"/>
    </source>
</evidence>
<dbReference type="OrthoDB" id="527990at2759"/>
<reference evidence="9" key="1">
    <citation type="submission" date="2006-10" db="EMBL/GenBank/DDBJ databases">
        <authorList>
            <person name="Amadeo P."/>
            <person name="Zhao Q."/>
            <person name="Wortman J."/>
            <person name="Fraser-Liggett C."/>
            <person name="Carlton J."/>
        </authorList>
    </citation>
    <scope>NUCLEOTIDE SEQUENCE</scope>
    <source>
        <strain evidence="9">G3</strain>
    </source>
</reference>
<gene>
    <name evidence="9" type="ORF">TVAG_000880</name>
</gene>
<keyword evidence="10" id="KW-1185">Reference proteome</keyword>
<keyword evidence="2" id="KW-0645">Protease</keyword>
<dbReference type="EMBL" id="DS113392">
    <property type="protein sequence ID" value="EAY07804.1"/>
    <property type="molecule type" value="Genomic_DNA"/>
</dbReference>
<dbReference type="SMR" id="A2EHW4"/>
<dbReference type="VEuPathDB" id="TrichDB:TVAGG3_0076720"/>
<dbReference type="GO" id="GO:0046872">
    <property type="term" value="F:metal ion binding"/>
    <property type="evidence" value="ECO:0007669"/>
    <property type="project" value="UniProtKB-KW"/>
</dbReference>
<dbReference type="AlphaFoldDB" id="A2EHW4"/>
<dbReference type="InParanoid" id="A2EHW4"/>
<dbReference type="VEuPathDB" id="TrichDB:TVAG_000880"/>
<dbReference type="SUPFAM" id="SSF55486">
    <property type="entry name" value="Metalloproteases ('zincins'), catalytic domain"/>
    <property type="match status" value="1"/>
</dbReference>
<keyword evidence="8" id="KW-0812">Transmembrane</keyword>
<dbReference type="Gene3D" id="3.90.132.10">
    <property type="entry name" value="Leishmanolysin , domain 2"/>
    <property type="match status" value="1"/>
</dbReference>
<evidence type="ECO:0000256" key="2">
    <source>
        <dbReference type="ARBA" id="ARBA00022670"/>
    </source>
</evidence>
<evidence type="ECO:0000313" key="9">
    <source>
        <dbReference type="EMBL" id="EAY07804.1"/>
    </source>
</evidence>
<proteinExistence type="inferred from homology"/>
<reference evidence="9" key="2">
    <citation type="journal article" date="2007" name="Science">
        <title>Draft genome sequence of the sexually transmitted pathogen Trichomonas vaginalis.</title>
        <authorList>
            <person name="Carlton J.M."/>
            <person name="Hirt R.P."/>
            <person name="Silva J.C."/>
            <person name="Delcher A.L."/>
            <person name="Schatz M."/>
            <person name="Zhao Q."/>
            <person name="Wortman J.R."/>
            <person name="Bidwell S.L."/>
            <person name="Alsmark U.C.M."/>
            <person name="Besteiro S."/>
            <person name="Sicheritz-Ponten T."/>
            <person name="Noel C.J."/>
            <person name="Dacks J.B."/>
            <person name="Foster P.G."/>
            <person name="Simillion C."/>
            <person name="Van de Peer Y."/>
            <person name="Miranda-Saavedra D."/>
            <person name="Barton G.J."/>
            <person name="Westrop G.D."/>
            <person name="Mueller S."/>
            <person name="Dessi D."/>
            <person name="Fiori P.L."/>
            <person name="Ren Q."/>
            <person name="Paulsen I."/>
            <person name="Zhang H."/>
            <person name="Bastida-Corcuera F.D."/>
            <person name="Simoes-Barbosa A."/>
            <person name="Brown M.T."/>
            <person name="Hayes R.D."/>
            <person name="Mukherjee M."/>
            <person name="Okumura C.Y."/>
            <person name="Schneider R."/>
            <person name="Smith A.J."/>
            <person name="Vanacova S."/>
            <person name="Villalvazo M."/>
            <person name="Haas B.J."/>
            <person name="Pertea M."/>
            <person name="Feldblyum T.V."/>
            <person name="Utterback T.R."/>
            <person name="Shu C.L."/>
            <person name="Osoegawa K."/>
            <person name="de Jong P.J."/>
            <person name="Hrdy I."/>
            <person name="Horvathova L."/>
            <person name="Zubacova Z."/>
            <person name="Dolezal P."/>
            <person name="Malik S.B."/>
            <person name="Logsdon J.M. Jr."/>
            <person name="Henze K."/>
            <person name="Gupta A."/>
            <person name="Wang C.C."/>
            <person name="Dunne R.L."/>
            <person name="Upcroft J.A."/>
            <person name="Upcroft P."/>
            <person name="White O."/>
            <person name="Salzberg S.L."/>
            <person name="Tang P."/>
            <person name="Chiu C.-H."/>
            <person name="Lee Y.-S."/>
            <person name="Embley T.M."/>
            <person name="Coombs G.H."/>
            <person name="Mottram J.C."/>
            <person name="Tachezy J."/>
            <person name="Fraser-Liggett C.M."/>
            <person name="Johnson P.J."/>
        </authorList>
    </citation>
    <scope>NUCLEOTIDE SEQUENCE [LARGE SCALE GENOMIC DNA]</scope>
    <source>
        <strain evidence="9">G3</strain>
    </source>
</reference>
<dbReference type="eggNOG" id="KOG2556">
    <property type="taxonomic scope" value="Eukaryota"/>
</dbReference>
<organism evidence="9 10">
    <name type="scientific">Trichomonas vaginalis (strain ATCC PRA-98 / G3)</name>
    <dbReference type="NCBI Taxonomy" id="412133"/>
    <lineage>
        <taxon>Eukaryota</taxon>
        <taxon>Metamonada</taxon>
        <taxon>Parabasalia</taxon>
        <taxon>Trichomonadida</taxon>
        <taxon>Trichomonadidae</taxon>
        <taxon>Trichomonas</taxon>
    </lineage>
</organism>
<dbReference type="PANTHER" id="PTHR10942:SF0">
    <property type="entry name" value="LEISHMANOLYSIN-LIKE PEPTIDASE"/>
    <property type="match status" value="1"/>
</dbReference>
<feature type="binding site" evidence="7">
    <location>
        <position position="123"/>
    </location>
    <ligand>
        <name>Zn(2+)</name>
        <dbReference type="ChEBI" id="CHEBI:29105"/>
        <note>catalytic</note>
    </ligand>
</feature>
<name>A2EHW4_TRIV3</name>
<evidence type="ECO:0000256" key="4">
    <source>
        <dbReference type="ARBA" id="ARBA00022801"/>
    </source>
</evidence>
<comment type="cofactor">
    <cofactor evidence="7">
        <name>Zn(2+)</name>
        <dbReference type="ChEBI" id="CHEBI:29105"/>
    </cofactor>
    <text evidence="7">Binds 1 zinc ion per subunit.</text>
</comment>
<dbReference type="RefSeq" id="XP_001320027.1">
    <property type="nucleotide sequence ID" value="XM_001319992.1"/>
</dbReference>
<accession>A2EHW4</accession>
<dbReference type="PANTHER" id="PTHR10942">
    <property type="entry name" value="LEISHMANOLYSIN-LIKE PEPTIDASE"/>
    <property type="match status" value="1"/>
</dbReference>
<dbReference type="GO" id="GO:0004222">
    <property type="term" value="F:metalloendopeptidase activity"/>
    <property type="evidence" value="ECO:0007669"/>
    <property type="project" value="InterPro"/>
</dbReference>
<dbReference type="InterPro" id="IPR001577">
    <property type="entry name" value="Peptidase_M8"/>
</dbReference>
<dbReference type="GO" id="GO:0008233">
    <property type="term" value="F:peptidase activity"/>
    <property type="evidence" value="ECO:0000318"/>
    <property type="project" value="GO_Central"/>
</dbReference>
<protein>
    <submittedName>
        <fullName evidence="9">GP63-like</fullName>
    </submittedName>
</protein>
<comment type="similarity">
    <text evidence="1">Belongs to the peptidase M8 family.</text>
</comment>
<sequence>MDGTPSHGMLILSASYVNSVPASDVNSTDRRLFNTIIHETFHILGLHKGYLPDWINPATNETYGNVSKMTELSQIPEYGAKQFTLLTTPKALEVIKKRFNPPEDEPATGIELEDGGESSRFSHTEARVFYGDIMMGYSNFNLAISEITLAMLEDTGFYKVDYNYSEPLAWGDHKFFNGVITDEFLFDEPSRFPQNYLCNDNDAITQATVGNDYRICSFDYIGLARCNIQRSIDCTSSDQTVDEKYYCDSREFFNPNNNTYTGTDRIVDWIPAKETLSLCQPNQRCAMIGTPQSNTGKCVNLVSHDSTSYKIEDNDQTATCTKEGEFVQLGDQQVKCEHIFAYPNVENYYKTTKSQMDGGFIHREPPQTPQIEPTPDNSNKKLLMKILIPIGVILLLIVIAVLIIVCVIQKKKASPEVSDANNKEDPILV</sequence>
<dbReference type="GO" id="GO:0005737">
    <property type="term" value="C:cytoplasm"/>
    <property type="evidence" value="ECO:0000318"/>
    <property type="project" value="GO_Central"/>
</dbReference>
<dbReference type="FunFam" id="3.90.132.10:FF:000007">
    <property type="entry name" value="GP63-like"/>
    <property type="match status" value="1"/>
</dbReference>
<keyword evidence="4" id="KW-0378">Hydrolase</keyword>
<keyword evidence="6 7" id="KW-0482">Metalloprotease</keyword>
<evidence type="ECO:0000256" key="5">
    <source>
        <dbReference type="ARBA" id="ARBA00022833"/>
    </source>
</evidence>
<dbReference type="Proteomes" id="UP000001542">
    <property type="component" value="Unassembled WGS sequence"/>
</dbReference>
<keyword evidence="5 7" id="KW-0862">Zinc</keyword>
<dbReference type="GO" id="GO:0006508">
    <property type="term" value="P:proteolysis"/>
    <property type="evidence" value="ECO:0007669"/>
    <property type="project" value="UniProtKB-KW"/>
</dbReference>
<evidence type="ECO:0000256" key="6">
    <source>
        <dbReference type="ARBA" id="ARBA00023049"/>
    </source>
</evidence>
<evidence type="ECO:0000256" key="8">
    <source>
        <dbReference type="SAM" id="Phobius"/>
    </source>
</evidence>